<name>A0ABS9EIN5_9FLAO</name>
<evidence type="ECO:0000313" key="2">
    <source>
        <dbReference type="Proteomes" id="UP001179363"/>
    </source>
</evidence>
<sequence>MKIEYLEERINEYKASIQIVIEKRILWNLEKKPLILKVLKDAEESYKIGWRVQELKWVHINEAVNITFDTFPPDLIEKTNQIPTYQFIQGGSLIFTQMHNGDINVFVIFPFVENLAHEEDDVVDLGTYPPHSITEKLVVEMIDEFLKEIIKWEVPIIKRKLGFNPQQF</sequence>
<comment type="caution">
    <text evidence="1">The sequence shown here is derived from an EMBL/GenBank/DDBJ whole genome shotgun (WGS) entry which is preliminary data.</text>
</comment>
<evidence type="ECO:0000313" key="1">
    <source>
        <dbReference type="EMBL" id="MCF4102725.1"/>
    </source>
</evidence>
<gene>
    <name evidence="1" type="ORF">L1I30_13690</name>
</gene>
<protein>
    <submittedName>
        <fullName evidence="1">Uncharacterized protein</fullName>
    </submittedName>
</protein>
<dbReference type="Proteomes" id="UP001179363">
    <property type="component" value="Unassembled WGS sequence"/>
</dbReference>
<reference evidence="1" key="1">
    <citation type="submission" date="2022-01" db="EMBL/GenBank/DDBJ databases">
        <title>Gillisia lutea sp. nov., isolated from marine plastic residues from the Malvarosa beach (Valencia, Spain).</title>
        <authorList>
            <person name="Vidal-Verdu A."/>
            <person name="Molina-Menor E."/>
            <person name="Satari L."/>
            <person name="Pascual J."/>
            <person name="Pereto J."/>
            <person name="Porcar M."/>
        </authorList>
    </citation>
    <scope>NUCLEOTIDE SEQUENCE</scope>
    <source>
        <strain evidence="1">M10.2A</strain>
    </source>
</reference>
<dbReference type="EMBL" id="JAKGTH010000011">
    <property type="protein sequence ID" value="MCF4102725.1"/>
    <property type="molecule type" value="Genomic_DNA"/>
</dbReference>
<keyword evidence="2" id="KW-1185">Reference proteome</keyword>
<accession>A0ABS9EIN5</accession>
<organism evidence="1 2">
    <name type="scientific">Gillisia lutea</name>
    <dbReference type="NCBI Taxonomy" id="2909668"/>
    <lineage>
        <taxon>Bacteria</taxon>
        <taxon>Pseudomonadati</taxon>
        <taxon>Bacteroidota</taxon>
        <taxon>Flavobacteriia</taxon>
        <taxon>Flavobacteriales</taxon>
        <taxon>Flavobacteriaceae</taxon>
        <taxon>Gillisia</taxon>
    </lineage>
</organism>
<proteinExistence type="predicted"/>
<dbReference type="RefSeq" id="WP_236134867.1">
    <property type="nucleotide sequence ID" value="NZ_JAKGTH010000011.1"/>
</dbReference>